<name>M4BTQ9_HYAAE</name>
<reference evidence="1" key="2">
    <citation type="submission" date="2015-06" db="UniProtKB">
        <authorList>
            <consortium name="EnsemblProtists"/>
        </authorList>
    </citation>
    <scope>IDENTIFICATION</scope>
    <source>
        <strain evidence="1">Emoy2</strain>
    </source>
</reference>
<dbReference type="VEuPathDB" id="FungiDB:HpaG809844"/>
<evidence type="ECO:0000313" key="2">
    <source>
        <dbReference type="Proteomes" id="UP000011713"/>
    </source>
</evidence>
<dbReference type="Proteomes" id="UP000011713">
    <property type="component" value="Unassembled WGS sequence"/>
</dbReference>
<evidence type="ECO:0000313" key="1">
    <source>
        <dbReference type="EnsemblProtists" id="HpaP809844"/>
    </source>
</evidence>
<proteinExistence type="predicted"/>
<dbReference type="EnsemblProtists" id="HpaT809844">
    <property type="protein sequence ID" value="HpaP809844"/>
    <property type="gene ID" value="HpaG809844"/>
</dbReference>
<protein>
    <submittedName>
        <fullName evidence="1">Uncharacterized protein</fullName>
    </submittedName>
</protein>
<dbReference type="HOGENOM" id="CLU_2089455_0_0_1"/>
<sequence length="117" mass="13935">MSLHRHWHGFLDYLVERLRCSNQIKEVAQAKHLARRCRGRRHLSFSSSSFTRAAIDSRVVHNWSQQGDKKKKKEFSRPAIRRAAPFLGFTFHKRAASFAIIRKRFRNRKKLSEEEED</sequence>
<dbReference type="EMBL" id="JH597866">
    <property type="status" value="NOT_ANNOTATED_CDS"/>
    <property type="molecule type" value="Genomic_DNA"/>
</dbReference>
<dbReference type="AlphaFoldDB" id="M4BTQ9"/>
<reference evidence="2" key="1">
    <citation type="journal article" date="2010" name="Science">
        <title>Signatures of adaptation to obligate biotrophy in the Hyaloperonospora arabidopsidis genome.</title>
        <authorList>
            <person name="Baxter L."/>
            <person name="Tripathy S."/>
            <person name="Ishaque N."/>
            <person name="Boot N."/>
            <person name="Cabral A."/>
            <person name="Kemen E."/>
            <person name="Thines M."/>
            <person name="Ah-Fong A."/>
            <person name="Anderson R."/>
            <person name="Badejoko W."/>
            <person name="Bittner-Eddy P."/>
            <person name="Boore J.L."/>
            <person name="Chibucos M.C."/>
            <person name="Coates M."/>
            <person name="Dehal P."/>
            <person name="Delehaunty K."/>
            <person name="Dong S."/>
            <person name="Downton P."/>
            <person name="Dumas B."/>
            <person name="Fabro G."/>
            <person name="Fronick C."/>
            <person name="Fuerstenberg S.I."/>
            <person name="Fulton L."/>
            <person name="Gaulin E."/>
            <person name="Govers F."/>
            <person name="Hughes L."/>
            <person name="Humphray S."/>
            <person name="Jiang R.H."/>
            <person name="Judelson H."/>
            <person name="Kamoun S."/>
            <person name="Kyung K."/>
            <person name="Meijer H."/>
            <person name="Minx P."/>
            <person name="Morris P."/>
            <person name="Nelson J."/>
            <person name="Phuntumart V."/>
            <person name="Qutob D."/>
            <person name="Rehmany A."/>
            <person name="Rougon-Cardoso A."/>
            <person name="Ryden P."/>
            <person name="Torto-Alalibo T."/>
            <person name="Studholme D."/>
            <person name="Wang Y."/>
            <person name="Win J."/>
            <person name="Wood J."/>
            <person name="Clifton S.W."/>
            <person name="Rogers J."/>
            <person name="Van den Ackerveken G."/>
            <person name="Jones J.D."/>
            <person name="McDowell J.M."/>
            <person name="Beynon J."/>
            <person name="Tyler B.M."/>
        </authorList>
    </citation>
    <scope>NUCLEOTIDE SEQUENCE [LARGE SCALE GENOMIC DNA]</scope>
    <source>
        <strain evidence="2">Emoy2</strain>
    </source>
</reference>
<dbReference type="InParanoid" id="M4BTQ9"/>
<keyword evidence="2" id="KW-1185">Reference proteome</keyword>
<organism evidence="1 2">
    <name type="scientific">Hyaloperonospora arabidopsidis (strain Emoy2)</name>
    <name type="common">Downy mildew agent</name>
    <name type="synonym">Peronospora arabidopsidis</name>
    <dbReference type="NCBI Taxonomy" id="559515"/>
    <lineage>
        <taxon>Eukaryota</taxon>
        <taxon>Sar</taxon>
        <taxon>Stramenopiles</taxon>
        <taxon>Oomycota</taxon>
        <taxon>Peronosporomycetes</taxon>
        <taxon>Peronosporales</taxon>
        <taxon>Peronosporaceae</taxon>
        <taxon>Hyaloperonospora</taxon>
    </lineage>
</organism>
<accession>M4BTQ9</accession>